<feature type="domain" description="Disease resistance N-terminal" evidence="7">
    <location>
        <begin position="11"/>
        <end position="104"/>
    </location>
</feature>
<dbReference type="RefSeq" id="XP_048319082.2">
    <property type="nucleotide sequence ID" value="XM_048463125.2"/>
</dbReference>
<evidence type="ECO:0000256" key="3">
    <source>
        <dbReference type="ARBA" id="ARBA00022741"/>
    </source>
</evidence>
<evidence type="ECO:0000256" key="1">
    <source>
        <dbReference type="ARBA" id="ARBA00022614"/>
    </source>
</evidence>
<gene>
    <name evidence="11 12" type="primary">LOC107428230</name>
</gene>
<dbReference type="Gene3D" id="1.20.5.4130">
    <property type="match status" value="1"/>
</dbReference>
<keyword evidence="2" id="KW-0677">Repeat</keyword>
<dbReference type="GeneID" id="107428230"/>
<dbReference type="InterPro" id="IPR036388">
    <property type="entry name" value="WH-like_DNA-bd_sf"/>
</dbReference>
<dbReference type="InterPro" id="IPR056789">
    <property type="entry name" value="LRR_R13L1-DRL21"/>
</dbReference>
<name>A0ABM3I283_ZIZJJ</name>
<feature type="domain" description="R13L1/DRL21-like LRR repeat region" evidence="9">
    <location>
        <begin position="707"/>
        <end position="830"/>
    </location>
</feature>
<evidence type="ECO:0000259" key="9">
    <source>
        <dbReference type="Pfam" id="PF25019"/>
    </source>
</evidence>
<dbReference type="PANTHER" id="PTHR36766">
    <property type="entry name" value="PLANT BROAD-SPECTRUM MILDEW RESISTANCE PROTEIN RPW8"/>
    <property type="match status" value="1"/>
</dbReference>
<evidence type="ECO:0000256" key="5">
    <source>
        <dbReference type="ARBA" id="ARBA00022840"/>
    </source>
</evidence>
<dbReference type="InterPro" id="IPR032675">
    <property type="entry name" value="LRR_dom_sf"/>
</dbReference>
<dbReference type="InterPro" id="IPR042197">
    <property type="entry name" value="Apaf_helical"/>
</dbReference>
<evidence type="ECO:0000313" key="11">
    <source>
        <dbReference type="RefSeq" id="XP_048319081.2"/>
    </source>
</evidence>
<dbReference type="InterPro" id="IPR058922">
    <property type="entry name" value="WHD_DRP"/>
</dbReference>
<evidence type="ECO:0000259" key="6">
    <source>
        <dbReference type="Pfam" id="PF00931"/>
    </source>
</evidence>
<dbReference type="SUPFAM" id="SSF52058">
    <property type="entry name" value="L domain-like"/>
    <property type="match status" value="2"/>
</dbReference>
<dbReference type="Proteomes" id="UP001652623">
    <property type="component" value="Chromosome 12"/>
</dbReference>
<evidence type="ECO:0000259" key="8">
    <source>
        <dbReference type="Pfam" id="PF23559"/>
    </source>
</evidence>
<dbReference type="SUPFAM" id="SSF52540">
    <property type="entry name" value="P-loop containing nucleoside triphosphate hydrolases"/>
    <property type="match status" value="1"/>
</dbReference>
<protein>
    <submittedName>
        <fullName evidence="11 12">Disease resistance protein At3g14460 isoform X1</fullName>
    </submittedName>
</protein>
<dbReference type="PRINTS" id="PR00364">
    <property type="entry name" value="DISEASERSIST"/>
</dbReference>
<dbReference type="Pfam" id="PF23559">
    <property type="entry name" value="WHD_DRP"/>
    <property type="match status" value="1"/>
</dbReference>
<keyword evidence="5" id="KW-0067">ATP-binding</keyword>
<evidence type="ECO:0000259" key="7">
    <source>
        <dbReference type="Pfam" id="PF18052"/>
    </source>
</evidence>
<feature type="domain" description="Disease resistance protein winged helix" evidence="8">
    <location>
        <begin position="441"/>
        <end position="521"/>
    </location>
</feature>
<organism evidence="10 12">
    <name type="scientific">Ziziphus jujuba</name>
    <name type="common">Chinese jujube</name>
    <name type="synonym">Ziziphus sativa</name>
    <dbReference type="NCBI Taxonomy" id="326968"/>
    <lineage>
        <taxon>Eukaryota</taxon>
        <taxon>Viridiplantae</taxon>
        <taxon>Streptophyta</taxon>
        <taxon>Embryophyta</taxon>
        <taxon>Tracheophyta</taxon>
        <taxon>Spermatophyta</taxon>
        <taxon>Magnoliopsida</taxon>
        <taxon>eudicotyledons</taxon>
        <taxon>Gunneridae</taxon>
        <taxon>Pentapetalae</taxon>
        <taxon>rosids</taxon>
        <taxon>fabids</taxon>
        <taxon>Rosales</taxon>
        <taxon>Rhamnaceae</taxon>
        <taxon>Paliureae</taxon>
        <taxon>Ziziphus</taxon>
    </lineage>
</organism>
<evidence type="ECO:0000313" key="12">
    <source>
        <dbReference type="RefSeq" id="XP_048319082.2"/>
    </source>
</evidence>
<dbReference type="Pfam" id="PF18052">
    <property type="entry name" value="Rx_N"/>
    <property type="match status" value="1"/>
</dbReference>
<proteinExistence type="predicted"/>
<keyword evidence="3" id="KW-0547">Nucleotide-binding</keyword>
<dbReference type="Gene3D" id="3.80.10.10">
    <property type="entry name" value="Ribonuclease Inhibitor"/>
    <property type="match status" value="3"/>
</dbReference>
<feature type="domain" description="NB-ARC" evidence="6">
    <location>
        <begin position="177"/>
        <end position="355"/>
    </location>
</feature>
<dbReference type="Gene3D" id="1.10.10.10">
    <property type="entry name" value="Winged helix-like DNA-binding domain superfamily/Winged helix DNA-binding domain"/>
    <property type="match status" value="1"/>
</dbReference>
<keyword evidence="1" id="KW-0433">Leucine-rich repeat</keyword>
<sequence>MAVELAGGALLSATLRVVFDRLARREVVDYLRGKKLSDQLINNLRTVLSAVNSVLDDAELKQNINPNIKQWLDELENASYDADDLLDEIETHALQSNLKDESTKSSKASKLFKHSISISFRSYNRDMKKKLKEILQRLKFLEERIYVLGLIKGVGEKPSPRPPTTSLTEESEVYGRDADKEAIIKLLLTDDDHEGRNKVSVIPIVGMGGIGKTTLAQSVYNDHAVEKHFNFKSWVCVSEEFDICNVTKTVLCAVTKSHSHSYDDSNLDLLQTELKEGLTGKKFLIVLDDVWNEDYIDWKKMCTPFNYGAQGCKIIVTTRNENVADITGTIPTHYHLEHLKDEDCWKLFEKHAFDKIRDSGVCQVLEKIGRGIAKKCNGLPLAAKSLGGLLRSKEDINEWERVLKSEIWDFSYKETKILPALLLSYNYLPSHLKRCFAFCSMFPKDYEFQKHELVLLWMAENLLRQSKRDKRMEDIGDEYFNELVLTSFFQRSSNVSASSWEYSFEVEKSFFVMHDLVHDLARYVSGEYCFTLEDGNSNEKAMRVRHLGVATVVSSQRFGTISESTHLRTLLPLDSYSFRNLFNEVVNNVILKLRCLRVLSLFGCKNLTQLSESIGELKHLRFLNLSETSIKRLPNSVCKLYNLQILNLSWCHGLIELPEDMHHLINLRHLDISYCFDLVEMPRQLSKLKSLLTLTYFVVGKDNKAKIGELRELSDLHGELDIRNLQNVPSAEDAFEAKLMDKNNLEGLLLFWNGNSNDSNHDEEVLKNLLPHTNLKMLYIHGYGGPSFPNWLGDVSFCNTVYIRLGECKYCKCLPPLGQLPSLKTLYIEGLSGVVTVGAEFYGINGSNSARKAFSSLEFLRFSNLAAWQEWCSVGVDDGEIFPKLQALEILGCDRLRSVDWPVNLPCLTKLRIICSSSGSEVLVSSLPRTPAIRHLGLSKCEQIEVRGLPQTVETISVGGCRGVESLMKALRESQTCSLQSLCINDCSLPISLPTGCLPATLTQLRINNCEKLEFPMHHDSLKTSLQSVSISKSCGGSLIFFPLDFFPSLNYLCFEECENLESLMVSDGLPYQHGLICLSSLRIERCFMFISFPNGGLHAPNLTHLTVRDCKKLKELPEQMANLLPSLEDFTITDCPEVESFPEGGLPSNLCYLFIKNCSKLIAQRSKWNLQKLQALKYFEIVGGEGVESFPEEGLLPSTLTHLWMGGFASLKRLDIKELQQLTSLTFLEIKKCPQLQNLPQQKLPTSLNDLFINKCPILKERCQRDKGKDWNKISHIPGIHIDYKVI</sequence>
<dbReference type="Gene3D" id="1.10.8.430">
    <property type="entry name" value="Helical domain of apoptotic protease-activating factors"/>
    <property type="match status" value="1"/>
</dbReference>
<dbReference type="RefSeq" id="XP_048319081.2">
    <property type="nucleotide sequence ID" value="XM_048463124.2"/>
</dbReference>
<dbReference type="Pfam" id="PF25019">
    <property type="entry name" value="LRR_R13L1-DRL21"/>
    <property type="match status" value="1"/>
</dbReference>
<dbReference type="InterPro" id="IPR027417">
    <property type="entry name" value="P-loop_NTPase"/>
</dbReference>
<evidence type="ECO:0000256" key="2">
    <source>
        <dbReference type="ARBA" id="ARBA00022737"/>
    </source>
</evidence>
<accession>A0ABM3I283</accession>
<evidence type="ECO:0000256" key="4">
    <source>
        <dbReference type="ARBA" id="ARBA00022821"/>
    </source>
</evidence>
<dbReference type="PANTHER" id="PTHR36766:SF31">
    <property type="entry name" value="DISEASE RESISTANCE RPP13-LIKE PROTEIN 1"/>
    <property type="match status" value="1"/>
</dbReference>
<keyword evidence="10" id="KW-1185">Reference proteome</keyword>
<dbReference type="Gene3D" id="3.40.50.300">
    <property type="entry name" value="P-loop containing nucleotide triphosphate hydrolases"/>
    <property type="match status" value="1"/>
</dbReference>
<reference evidence="11 12" key="1">
    <citation type="submission" date="2025-05" db="UniProtKB">
        <authorList>
            <consortium name="RefSeq"/>
        </authorList>
    </citation>
    <scope>IDENTIFICATION</scope>
    <source>
        <tissue evidence="11 12">Seedling</tissue>
    </source>
</reference>
<dbReference type="InterPro" id="IPR041118">
    <property type="entry name" value="Rx_N"/>
</dbReference>
<evidence type="ECO:0000313" key="10">
    <source>
        <dbReference type="Proteomes" id="UP001652623"/>
    </source>
</evidence>
<keyword evidence="4" id="KW-0611">Plant defense</keyword>
<dbReference type="InterPro" id="IPR002182">
    <property type="entry name" value="NB-ARC"/>
</dbReference>
<dbReference type="Pfam" id="PF00931">
    <property type="entry name" value="NB-ARC"/>
    <property type="match status" value="1"/>
</dbReference>